<comment type="caution">
    <text evidence="5">The sequence shown here is derived from an EMBL/GenBank/DDBJ whole genome shotgun (WGS) entry which is preliminary data.</text>
</comment>
<dbReference type="GO" id="GO:0005524">
    <property type="term" value="F:ATP binding"/>
    <property type="evidence" value="ECO:0007669"/>
    <property type="project" value="InterPro"/>
</dbReference>
<feature type="non-terminal residue" evidence="5">
    <location>
        <position position="1"/>
    </location>
</feature>
<dbReference type="PRINTS" id="PR00094">
    <property type="entry name" value="ADENYLTKNASE"/>
</dbReference>
<evidence type="ECO:0000313" key="5">
    <source>
        <dbReference type="EMBL" id="CAF4358239.1"/>
    </source>
</evidence>
<evidence type="ECO:0000256" key="3">
    <source>
        <dbReference type="ARBA" id="ARBA00022777"/>
    </source>
</evidence>
<accession>A0A820LJC3</accession>
<keyword evidence="3 4" id="KW-0418">Kinase</keyword>
<organism evidence="5 6">
    <name type="scientific">Adineta steineri</name>
    <dbReference type="NCBI Taxonomy" id="433720"/>
    <lineage>
        <taxon>Eukaryota</taxon>
        <taxon>Metazoa</taxon>
        <taxon>Spiralia</taxon>
        <taxon>Gnathifera</taxon>
        <taxon>Rotifera</taxon>
        <taxon>Eurotatoria</taxon>
        <taxon>Bdelloidea</taxon>
        <taxon>Adinetida</taxon>
        <taxon>Adinetidae</taxon>
        <taxon>Adineta</taxon>
    </lineage>
</organism>
<evidence type="ECO:0000256" key="2">
    <source>
        <dbReference type="ARBA" id="ARBA00022741"/>
    </source>
</evidence>
<dbReference type="EMBL" id="CAJOAZ010021671">
    <property type="protein sequence ID" value="CAF4358239.1"/>
    <property type="molecule type" value="Genomic_DNA"/>
</dbReference>
<dbReference type="PANTHER" id="PTHR23359">
    <property type="entry name" value="NUCLEOTIDE KINASE"/>
    <property type="match status" value="1"/>
</dbReference>
<dbReference type="Proteomes" id="UP000663844">
    <property type="component" value="Unassembled WGS sequence"/>
</dbReference>
<dbReference type="AlphaFoldDB" id="A0A820LJC3"/>
<dbReference type="GO" id="GO:0006139">
    <property type="term" value="P:nucleobase-containing compound metabolic process"/>
    <property type="evidence" value="ECO:0007669"/>
    <property type="project" value="InterPro"/>
</dbReference>
<evidence type="ECO:0008006" key="7">
    <source>
        <dbReference type="Google" id="ProtNLM"/>
    </source>
</evidence>
<sequence>MASTKPNVIFVLGGPGAGKGTQCARIAEKYGYVHLSAGDLLREEAAKPDSALGKEINEHIKNGSIVPVAVT</sequence>
<dbReference type="Gene3D" id="3.40.50.300">
    <property type="entry name" value="P-loop containing nucleotide triphosphate hydrolases"/>
    <property type="match status" value="1"/>
</dbReference>
<dbReference type="InterPro" id="IPR000850">
    <property type="entry name" value="Adenylat/UMP-CMP_kin"/>
</dbReference>
<evidence type="ECO:0000256" key="1">
    <source>
        <dbReference type="ARBA" id="ARBA00022679"/>
    </source>
</evidence>
<proteinExistence type="inferred from homology"/>
<dbReference type="SUPFAM" id="SSF52540">
    <property type="entry name" value="P-loop containing nucleoside triphosphate hydrolases"/>
    <property type="match status" value="1"/>
</dbReference>
<evidence type="ECO:0000256" key="4">
    <source>
        <dbReference type="RuleBase" id="RU003330"/>
    </source>
</evidence>
<gene>
    <name evidence="5" type="ORF">OXD698_LOCUS49159</name>
</gene>
<dbReference type="CDD" id="cd01428">
    <property type="entry name" value="ADK"/>
    <property type="match status" value="1"/>
</dbReference>
<keyword evidence="2" id="KW-0547">Nucleotide-binding</keyword>
<dbReference type="GO" id="GO:0019205">
    <property type="term" value="F:nucleobase-containing compound kinase activity"/>
    <property type="evidence" value="ECO:0007669"/>
    <property type="project" value="InterPro"/>
</dbReference>
<protein>
    <recommendedName>
        <fullName evidence="7">Adenylate kinase</fullName>
    </recommendedName>
</protein>
<comment type="similarity">
    <text evidence="4">Belongs to the adenylate kinase family.</text>
</comment>
<name>A0A820LJC3_9BILA</name>
<evidence type="ECO:0000313" key="6">
    <source>
        <dbReference type="Proteomes" id="UP000663844"/>
    </source>
</evidence>
<dbReference type="InterPro" id="IPR027417">
    <property type="entry name" value="P-loop_NTPase"/>
</dbReference>
<reference evidence="5" key="1">
    <citation type="submission" date="2021-02" db="EMBL/GenBank/DDBJ databases">
        <authorList>
            <person name="Nowell W R."/>
        </authorList>
    </citation>
    <scope>NUCLEOTIDE SEQUENCE</scope>
</reference>
<dbReference type="Pfam" id="PF00406">
    <property type="entry name" value="ADK"/>
    <property type="match status" value="1"/>
</dbReference>
<keyword evidence="1 4" id="KW-0808">Transferase</keyword>